<dbReference type="PROSITE" id="PS51898">
    <property type="entry name" value="TYR_RECOMBINASE"/>
    <property type="match status" value="1"/>
</dbReference>
<keyword evidence="8" id="KW-0131">Cell cycle</keyword>
<dbReference type="Pfam" id="PF00589">
    <property type="entry name" value="Phage_integrase"/>
    <property type="match status" value="1"/>
</dbReference>
<evidence type="ECO:0000256" key="4">
    <source>
        <dbReference type="ARBA" id="ARBA00022829"/>
    </source>
</evidence>
<keyword evidence="3" id="KW-0132">Cell division</keyword>
<dbReference type="SUPFAM" id="SSF56349">
    <property type="entry name" value="DNA breaking-rejoining enzymes"/>
    <property type="match status" value="1"/>
</dbReference>
<dbReference type="PANTHER" id="PTHR30349:SF77">
    <property type="entry name" value="TYROSINE RECOMBINASE XERC"/>
    <property type="match status" value="1"/>
</dbReference>
<evidence type="ECO:0000256" key="7">
    <source>
        <dbReference type="ARBA" id="ARBA00023172"/>
    </source>
</evidence>
<evidence type="ECO:0000256" key="6">
    <source>
        <dbReference type="ARBA" id="ARBA00023125"/>
    </source>
</evidence>
<dbReference type="Pfam" id="PF13495">
    <property type="entry name" value="Phage_int_SAM_4"/>
    <property type="match status" value="1"/>
</dbReference>
<dbReference type="EMBL" id="JAUHLN010000005">
    <property type="protein sequence ID" value="MDN4075308.1"/>
    <property type="molecule type" value="Genomic_DNA"/>
</dbReference>
<keyword evidence="13" id="KW-1185">Reference proteome</keyword>
<evidence type="ECO:0000256" key="1">
    <source>
        <dbReference type="ARBA" id="ARBA00004496"/>
    </source>
</evidence>
<comment type="subcellular location">
    <subcellularLocation>
        <location evidence="1">Cytoplasm</location>
    </subcellularLocation>
</comment>
<dbReference type="InterPro" id="IPR050090">
    <property type="entry name" value="Tyrosine_recombinase_XerCD"/>
</dbReference>
<evidence type="ECO:0000256" key="8">
    <source>
        <dbReference type="ARBA" id="ARBA00023306"/>
    </source>
</evidence>
<accession>A0ABT8EBK4</accession>
<dbReference type="InterPro" id="IPR011010">
    <property type="entry name" value="DNA_brk_join_enz"/>
</dbReference>
<keyword evidence="4" id="KW-0159">Chromosome partition</keyword>
<feature type="domain" description="Tyr recombinase" evidence="10">
    <location>
        <begin position="151"/>
        <end position="352"/>
    </location>
</feature>
<evidence type="ECO:0000313" key="13">
    <source>
        <dbReference type="Proteomes" id="UP001168694"/>
    </source>
</evidence>
<reference evidence="12" key="1">
    <citation type="submission" date="2023-06" db="EMBL/GenBank/DDBJ databases">
        <title>Draft Genome Sequences of Representative Paenibacillus Polymyxa, Bacillus cereus, Fictibacillus sp., and Brevibacillus agri Strains Isolated from Amazonian Dark Earth.</title>
        <authorList>
            <person name="Pellegrinetti T.A."/>
            <person name="Cunha I.C.M."/>
            <person name="Chaves M.G."/>
            <person name="Freitas A.S."/>
            <person name="Silva A.V.R."/>
            <person name="Tsai S.M."/>
            <person name="Mendes L.W."/>
        </authorList>
    </citation>
    <scope>NUCLEOTIDE SEQUENCE</scope>
    <source>
        <strain evidence="12">CENA-BCM004</strain>
    </source>
</reference>
<dbReference type="Gene3D" id="1.10.443.10">
    <property type="entry name" value="Intergrase catalytic core"/>
    <property type="match status" value="1"/>
</dbReference>
<dbReference type="InterPro" id="IPR010998">
    <property type="entry name" value="Integrase_recombinase_N"/>
</dbReference>
<evidence type="ECO:0000256" key="9">
    <source>
        <dbReference type="PROSITE-ProRule" id="PRU01248"/>
    </source>
</evidence>
<keyword evidence="6 9" id="KW-0238">DNA-binding</keyword>
<dbReference type="RefSeq" id="WP_290401422.1">
    <property type="nucleotide sequence ID" value="NZ_JAUHLN010000005.1"/>
</dbReference>
<keyword evidence="2" id="KW-0963">Cytoplasm</keyword>
<evidence type="ECO:0000256" key="2">
    <source>
        <dbReference type="ARBA" id="ARBA00022490"/>
    </source>
</evidence>
<comment type="caution">
    <text evidence="12">The sequence shown here is derived from an EMBL/GenBank/DDBJ whole genome shotgun (WGS) entry which is preliminary data.</text>
</comment>
<dbReference type="InterPro" id="IPR044068">
    <property type="entry name" value="CB"/>
</dbReference>
<evidence type="ECO:0000259" key="11">
    <source>
        <dbReference type="PROSITE" id="PS51900"/>
    </source>
</evidence>
<gene>
    <name evidence="12" type="primary">xerS</name>
    <name evidence="12" type="ORF">QYF49_20295</name>
</gene>
<dbReference type="InterPro" id="IPR013762">
    <property type="entry name" value="Integrase-like_cat_sf"/>
</dbReference>
<keyword evidence="7" id="KW-0233">DNA recombination</keyword>
<dbReference type="Gene3D" id="1.10.150.130">
    <property type="match status" value="1"/>
</dbReference>
<protein>
    <submittedName>
        <fullName evidence="12">Tyrosine recombinase XerS</fullName>
    </submittedName>
</protein>
<name>A0ABT8EBK4_9BACL</name>
<evidence type="ECO:0000256" key="5">
    <source>
        <dbReference type="ARBA" id="ARBA00022908"/>
    </source>
</evidence>
<dbReference type="PROSITE" id="PS51900">
    <property type="entry name" value="CB"/>
    <property type="match status" value="1"/>
</dbReference>
<dbReference type="PANTHER" id="PTHR30349">
    <property type="entry name" value="PHAGE INTEGRASE-RELATED"/>
    <property type="match status" value="1"/>
</dbReference>
<dbReference type="InterPro" id="IPR002104">
    <property type="entry name" value="Integrase_catalytic"/>
</dbReference>
<dbReference type="InterPro" id="IPR004107">
    <property type="entry name" value="Integrase_SAM-like_N"/>
</dbReference>
<evidence type="ECO:0000256" key="3">
    <source>
        <dbReference type="ARBA" id="ARBA00022618"/>
    </source>
</evidence>
<evidence type="ECO:0000259" key="10">
    <source>
        <dbReference type="PROSITE" id="PS51898"/>
    </source>
</evidence>
<dbReference type="NCBIfam" id="NF003462">
    <property type="entry name" value="PRK05084.1"/>
    <property type="match status" value="1"/>
</dbReference>
<feature type="domain" description="Core-binding (CB)" evidence="11">
    <location>
        <begin position="18"/>
        <end position="114"/>
    </location>
</feature>
<organism evidence="12 13">
    <name type="scientific">Fictibacillus terranigra</name>
    <dbReference type="NCBI Taxonomy" id="3058424"/>
    <lineage>
        <taxon>Bacteria</taxon>
        <taxon>Bacillati</taxon>
        <taxon>Bacillota</taxon>
        <taxon>Bacilli</taxon>
        <taxon>Bacillales</taxon>
        <taxon>Fictibacillaceae</taxon>
        <taxon>Fictibacillus</taxon>
    </lineage>
</organism>
<proteinExistence type="predicted"/>
<keyword evidence="5" id="KW-0229">DNA integration</keyword>
<sequence>MRHEQRKQIQALVEQKKLRLPWYINEFFDYLDNDGCSPNTVLTYCRDIDIFIDWLLAEGFYPGERNTLPLEVLEKLAIRDITTFQNHCRNVLDNNTNTVGRKTASLKSLFHYLSQIAEDDNLYPYLKRNVMAKVKINKEKISEKKKAANIANTILLGEEFADFRSFIASGYGDKIRDQKRKYLSYKHNRERDLAIISLILGSGLRASEALSIDVNDIDWTKNKVSVNRKGDIDDIVSFSDLAALDLKEYKDIREGRYNPPSSEKAFFLSMSTNTGFSSRLKIRSLQKRFSSYIAMYEKNTLTIHKLRHSFATRHYKENNDIAMLKEVLNHSDINTTMIYTHVLNEDIHSSINKTDK</sequence>
<dbReference type="Proteomes" id="UP001168694">
    <property type="component" value="Unassembled WGS sequence"/>
</dbReference>
<evidence type="ECO:0000313" key="12">
    <source>
        <dbReference type="EMBL" id="MDN4075308.1"/>
    </source>
</evidence>